<evidence type="ECO:0000313" key="7">
    <source>
        <dbReference type="EMBL" id="QIV80977.1"/>
    </source>
</evidence>
<dbReference type="InterPro" id="IPR010049">
    <property type="entry name" value="MTA_SAH_Nsdase"/>
</dbReference>
<organism evidence="7 8">
    <name type="scientific">Mycolicibacterium frederiksbergense</name>
    <dbReference type="NCBI Taxonomy" id="117567"/>
    <lineage>
        <taxon>Bacteria</taxon>
        <taxon>Bacillati</taxon>
        <taxon>Actinomycetota</taxon>
        <taxon>Actinomycetes</taxon>
        <taxon>Mycobacteriales</taxon>
        <taxon>Mycobacteriaceae</taxon>
        <taxon>Mycolicibacterium</taxon>
    </lineage>
</organism>
<comment type="pathway">
    <text evidence="1">Amino-acid biosynthesis; L-methionine biosynthesis via salvage pathway; S-methyl-5-thio-alpha-D-ribose 1-phosphate from S-methyl-5'-thioadenosine (hydrolase route): step 1/2.</text>
</comment>
<evidence type="ECO:0000256" key="1">
    <source>
        <dbReference type="ARBA" id="ARBA00004945"/>
    </source>
</evidence>
<dbReference type="SUPFAM" id="SSF53167">
    <property type="entry name" value="Purine and uridine phosphorylases"/>
    <property type="match status" value="1"/>
</dbReference>
<dbReference type="GO" id="GO:0009164">
    <property type="term" value="P:nucleoside catabolic process"/>
    <property type="evidence" value="ECO:0007669"/>
    <property type="project" value="InterPro"/>
</dbReference>
<dbReference type="NCBIfam" id="NF004079">
    <property type="entry name" value="PRK05584.1"/>
    <property type="match status" value="1"/>
</dbReference>
<keyword evidence="8" id="KW-1185">Reference proteome</keyword>
<name>A0A6H0S4L7_9MYCO</name>
<protein>
    <recommendedName>
        <fullName evidence="2">adenosylhomocysteine nucleosidase</fullName>
        <ecNumber evidence="2">3.2.2.9</ecNumber>
    </recommendedName>
</protein>
<dbReference type="InterPro" id="IPR000845">
    <property type="entry name" value="Nucleoside_phosphorylase_d"/>
</dbReference>
<keyword evidence="5" id="KW-0486">Methionine biosynthesis</keyword>
<dbReference type="RefSeq" id="WP_168141636.1">
    <property type="nucleotide sequence ID" value="NZ_CP038799.1"/>
</dbReference>
<dbReference type="PANTHER" id="PTHR46832">
    <property type="entry name" value="5'-METHYLTHIOADENOSINE/S-ADENOSYLHOMOCYSTEINE NUCLEOSIDASE"/>
    <property type="match status" value="1"/>
</dbReference>
<sequence>MPIGVICAIPQELTHLLDRLDAEHRVQIAGTEFACGRIDDVPVVLVGAGMGKVNAALVTSLLVDRFGCSAVLFSGVAGGLDPGLAIGDIVIADRVVQIDAGTIAGERLSVYQAGHVESINPTAELGYAVDAELMARVRTTFSGFALPGASRLVYGLILTGDQYLHCEVTRERLHREHGGRAIEMEGGAVAQVCERFSVPWLIVRALSDLAGSDALEDFAAFAEQVAGSSAMVVRRLLPQLHR</sequence>
<dbReference type="PANTHER" id="PTHR46832:SF1">
    <property type="entry name" value="5'-METHYLTHIOADENOSINE_S-ADENOSYLHOMOCYSTEINE NUCLEOSIDASE"/>
    <property type="match status" value="1"/>
</dbReference>
<dbReference type="KEGG" id="mfre:EXE63_08855"/>
<evidence type="ECO:0000256" key="3">
    <source>
        <dbReference type="ARBA" id="ARBA00022605"/>
    </source>
</evidence>
<dbReference type="Proteomes" id="UP000501849">
    <property type="component" value="Chromosome"/>
</dbReference>
<dbReference type="EC" id="3.2.2.9" evidence="2"/>
<dbReference type="Gene3D" id="3.40.50.1580">
    <property type="entry name" value="Nucleoside phosphorylase domain"/>
    <property type="match status" value="1"/>
</dbReference>
<evidence type="ECO:0000256" key="2">
    <source>
        <dbReference type="ARBA" id="ARBA00011974"/>
    </source>
</evidence>
<evidence type="ECO:0000256" key="5">
    <source>
        <dbReference type="ARBA" id="ARBA00023167"/>
    </source>
</evidence>
<dbReference type="GO" id="GO:0005829">
    <property type="term" value="C:cytosol"/>
    <property type="evidence" value="ECO:0007669"/>
    <property type="project" value="TreeGrafter"/>
</dbReference>
<dbReference type="UniPathway" id="UPA00904">
    <property type="reaction ID" value="UER00871"/>
</dbReference>
<reference evidence="7 8" key="1">
    <citation type="submission" date="2019-04" db="EMBL/GenBank/DDBJ databases">
        <title>Draft, Whole-Genome Sequence of the Anthracene-degrading Mycobacterium frederiksbergense LB501T, Isolated from a Polycyclic Aromatic Hydrocarbon (PAH)-Contaminated Soil.</title>
        <authorList>
            <person name="Augelletti F."/>
        </authorList>
    </citation>
    <scope>NUCLEOTIDE SEQUENCE [LARGE SCALE GENOMIC DNA]</scope>
    <source>
        <strain evidence="7 8">LB 501T</strain>
    </source>
</reference>
<dbReference type="AlphaFoldDB" id="A0A6H0S4L7"/>
<gene>
    <name evidence="7" type="ORF">EXE63_08855</name>
</gene>
<keyword evidence="3" id="KW-0028">Amino-acid biosynthesis</keyword>
<feature type="domain" description="Nucleoside phosphorylase" evidence="6">
    <location>
        <begin position="2"/>
        <end position="237"/>
    </location>
</feature>
<keyword evidence="7" id="KW-0326">Glycosidase</keyword>
<dbReference type="GO" id="GO:0019284">
    <property type="term" value="P:L-methionine salvage from S-adenosylmethionine"/>
    <property type="evidence" value="ECO:0007669"/>
    <property type="project" value="TreeGrafter"/>
</dbReference>
<dbReference type="GO" id="GO:0008782">
    <property type="term" value="F:adenosylhomocysteine nucleosidase activity"/>
    <property type="evidence" value="ECO:0007669"/>
    <property type="project" value="UniProtKB-EC"/>
</dbReference>
<dbReference type="GO" id="GO:0019509">
    <property type="term" value="P:L-methionine salvage from methylthioadenosine"/>
    <property type="evidence" value="ECO:0007669"/>
    <property type="project" value="UniProtKB-UniPathway"/>
</dbReference>
<dbReference type="NCBIfam" id="TIGR01704">
    <property type="entry name" value="MTA_SAH-Nsdase"/>
    <property type="match status" value="1"/>
</dbReference>
<evidence type="ECO:0000313" key="8">
    <source>
        <dbReference type="Proteomes" id="UP000501849"/>
    </source>
</evidence>
<dbReference type="GO" id="GO:0008930">
    <property type="term" value="F:methylthioadenosine nucleosidase activity"/>
    <property type="evidence" value="ECO:0007669"/>
    <property type="project" value="InterPro"/>
</dbReference>
<dbReference type="EMBL" id="CP038799">
    <property type="protein sequence ID" value="QIV80977.1"/>
    <property type="molecule type" value="Genomic_DNA"/>
</dbReference>
<evidence type="ECO:0000259" key="6">
    <source>
        <dbReference type="Pfam" id="PF01048"/>
    </source>
</evidence>
<proteinExistence type="predicted"/>
<dbReference type="InterPro" id="IPR035994">
    <property type="entry name" value="Nucleoside_phosphorylase_sf"/>
</dbReference>
<accession>A0A6H0S4L7</accession>
<dbReference type="CDD" id="cd09008">
    <property type="entry name" value="MTAN"/>
    <property type="match status" value="1"/>
</dbReference>
<dbReference type="Pfam" id="PF01048">
    <property type="entry name" value="PNP_UDP_1"/>
    <property type="match status" value="1"/>
</dbReference>
<keyword evidence="4 7" id="KW-0378">Hydrolase</keyword>
<evidence type="ECO:0000256" key="4">
    <source>
        <dbReference type="ARBA" id="ARBA00022801"/>
    </source>
</evidence>